<dbReference type="RefSeq" id="WP_052420408.1">
    <property type="nucleotide sequence ID" value="NZ_JMCB01000014.1"/>
</dbReference>
<sequence length="604" mass="63132">MLSTLQQAAVADQISHVSLSISAPDMAERIFALDRTGNTWGSLIHLLPAGPDRTFVASAYAADGTLLFQGSVSGVTLIAGQTTLVSITLQQVNPPDTYENSAPVITSLIASPSTVSPGGTVSLSAAAVDADGDTLSYAWSAAAGTFSSASSASTTWTAPSQPGAYTLTLTVTDSREATATAQVTLNVRAATGSAAVNVSFNTWPQVTRMTASSNPVQVGHSTAVSVTASDADGDTLSYAWSASCQGSFSNASSATAQFTPSALPATNTCPNCTLSVQVMDGRGGSTTGTYSLCIGAQTSPQLAPVLTDAFQSVSTVAGGGTVVLHAAAQDPQNSALTFSWQASAGTLGAASNAANTSQVLWTAPSCAAAGSPPTMTVTVTNVFGLSDSFIFSVTVSETCSEQIVYADTSLTACPEGQELSYFYCALMGDRLESHAGTWCGAAEQDLLNANLTDPNPWRIPYLLEQCTPGVSWSYSHAFPDGSRFYSPPYRGINMVCHVPPPRRIVYTDTNLTACPDGQSLLYFYTDWIGLGDIPDARASTWCGSVEQGLLWSNTHDPVQWHVPYLVEHCTPGVSWSYSHAFQDGSRYHSPPNRNINMVCQLSLP</sequence>
<feature type="domain" description="PKD" evidence="1">
    <location>
        <begin position="132"/>
        <end position="194"/>
    </location>
</feature>
<gene>
    <name evidence="2" type="ORF">DB31_2173</name>
</gene>
<dbReference type="SUPFAM" id="SSF49299">
    <property type="entry name" value="PKD domain"/>
    <property type="match status" value="1"/>
</dbReference>
<evidence type="ECO:0000259" key="1">
    <source>
        <dbReference type="PROSITE" id="PS50093"/>
    </source>
</evidence>
<accession>A0A085W9L6</accession>
<evidence type="ECO:0000313" key="2">
    <source>
        <dbReference type="EMBL" id="KFE64379.1"/>
    </source>
</evidence>
<dbReference type="PROSITE" id="PS50093">
    <property type="entry name" value="PKD"/>
    <property type="match status" value="1"/>
</dbReference>
<dbReference type="Proteomes" id="UP000028725">
    <property type="component" value="Unassembled WGS sequence"/>
</dbReference>
<proteinExistence type="predicted"/>
<dbReference type="AlphaFoldDB" id="A0A085W9L6"/>
<keyword evidence="3" id="KW-1185">Reference proteome</keyword>
<dbReference type="STRING" id="394096.DB31_2173"/>
<organism evidence="2 3">
    <name type="scientific">Hyalangium minutum</name>
    <dbReference type="NCBI Taxonomy" id="394096"/>
    <lineage>
        <taxon>Bacteria</taxon>
        <taxon>Pseudomonadati</taxon>
        <taxon>Myxococcota</taxon>
        <taxon>Myxococcia</taxon>
        <taxon>Myxococcales</taxon>
        <taxon>Cystobacterineae</taxon>
        <taxon>Archangiaceae</taxon>
        <taxon>Hyalangium</taxon>
    </lineage>
</organism>
<dbReference type="Pfam" id="PF22352">
    <property type="entry name" value="K319L-like_PKD"/>
    <property type="match status" value="1"/>
</dbReference>
<dbReference type="InterPro" id="IPR035986">
    <property type="entry name" value="PKD_dom_sf"/>
</dbReference>
<name>A0A085W9L6_9BACT</name>
<dbReference type="InterPro" id="IPR013783">
    <property type="entry name" value="Ig-like_fold"/>
</dbReference>
<dbReference type="SMART" id="SM00089">
    <property type="entry name" value="PKD"/>
    <property type="match status" value="1"/>
</dbReference>
<dbReference type="InterPro" id="IPR022409">
    <property type="entry name" value="PKD/Chitinase_dom"/>
</dbReference>
<evidence type="ECO:0000313" key="3">
    <source>
        <dbReference type="Proteomes" id="UP000028725"/>
    </source>
</evidence>
<protein>
    <submittedName>
        <fullName evidence="2">High-affinity leucine-specific transport system, periplasmic binding protein LivK</fullName>
    </submittedName>
</protein>
<comment type="caution">
    <text evidence="2">The sequence shown here is derived from an EMBL/GenBank/DDBJ whole genome shotgun (WGS) entry which is preliminary data.</text>
</comment>
<dbReference type="EMBL" id="JMCB01000014">
    <property type="protein sequence ID" value="KFE64379.1"/>
    <property type="molecule type" value="Genomic_DNA"/>
</dbReference>
<dbReference type="PATRIC" id="fig|394096.3.peg.6508"/>
<dbReference type="Pfam" id="PF17963">
    <property type="entry name" value="Big_9"/>
    <property type="match status" value="1"/>
</dbReference>
<dbReference type="InterPro" id="IPR000601">
    <property type="entry name" value="PKD_dom"/>
</dbReference>
<dbReference type="Gene3D" id="2.60.40.10">
    <property type="entry name" value="Immunoglobulins"/>
    <property type="match status" value="3"/>
</dbReference>
<reference evidence="2 3" key="1">
    <citation type="submission" date="2014-04" db="EMBL/GenBank/DDBJ databases">
        <title>Genome assembly of Hyalangium minutum DSM 14724.</title>
        <authorList>
            <person name="Sharma G."/>
            <person name="Subramanian S."/>
        </authorList>
    </citation>
    <scope>NUCLEOTIDE SEQUENCE [LARGE SCALE GENOMIC DNA]</scope>
    <source>
        <strain evidence="2 3">DSM 14724</strain>
    </source>
</reference>